<dbReference type="EnsemblPlants" id="Bo6g040110.1">
    <property type="protein sequence ID" value="Bo6g040110.1"/>
    <property type="gene ID" value="Bo6g040110"/>
</dbReference>
<dbReference type="InterPro" id="IPR006912">
    <property type="entry name" value="Harbinger_derived_prot"/>
</dbReference>
<dbReference type="HOGENOM" id="CLU_012390_1_2_1"/>
<dbReference type="Proteomes" id="UP000032141">
    <property type="component" value="Chromosome C6"/>
</dbReference>
<dbReference type="PANTHER" id="PTHR47150:SF5">
    <property type="entry name" value="OS07G0546750 PROTEIN"/>
    <property type="match status" value="1"/>
</dbReference>
<evidence type="ECO:0000256" key="1">
    <source>
        <dbReference type="SAM" id="MobiDB-lite"/>
    </source>
</evidence>
<reference evidence="2 3" key="1">
    <citation type="journal article" date="2014" name="Genome Biol.">
        <title>Transcriptome and methylome profiling reveals relics of genome dominance in the mesopolyploid Brassica oleracea.</title>
        <authorList>
            <person name="Parkin I.A."/>
            <person name="Koh C."/>
            <person name="Tang H."/>
            <person name="Robinson S.J."/>
            <person name="Kagale S."/>
            <person name="Clarke W.E."/>
            <person name="Town C.D."/>
            <person name="Nixon J."/>
            <person name="Krishnakumar V."/>
            <person name="Bidwell S.L."/>
            <person name="Denoeud F."/>
            <person name="Belcram H."/>
            <person name="Links M.G."/>
            <person name="Just J."/>
            <person name="Clarke C."/>
            <person name="Bender T."/>
            <person name="Huebert T."/>
            <person name="Mason A.S."/>
            <person name="Pires J.C."/>
            <person name="Barker G."/>
            <person name="Moore J."/>
            <person name="Walley P.G."/>
            <person name="Manoli S."/>
            <person name="Batley J."/>
            <person name="Edwards D."/>
            <person name="Nelson M.N."/>
            <person name="Wang X."/>
            <person name="Paterson A.H."/>
            <person name="King G."/>
            <person name="Bancroft I."/>
            <person name="Chalhoub B."/>
            <person name="Sharpe A.G."/>
        </authorList>
    </citation>
    <scope>NUCLEOTIDE SEQUENCE</scope>
    <source>
        <strain evidence="2 3">cv. TO1000</strain>
    </source>
</reference>
<reference evidence="2" key="2">
    <citation type="submission" date="2015-03" db="UniProtKB">
        <authorList>
            <consortium name="EnsemblPlants"/>
        </authorList>
    </citation>
    <scope>IDENTIFICATION</scope>
</reference>
<dbReference type="PANTHER" id="PTHR47150">
    <property type="entry name" value="OS12G0169200 PROTEIN"/>
    <property type="match status" value="1"/>
</dbReference>
<protein>
    <submittedName>
        <fullName evidence="2">Uncharacterized protein</fullName>
    </submittedName>
</protein>
<sequence length="647" mass="73941">MSSSSSSGVDEMLNEAFDEMFDQEIDSTFDTIVDVQANKPRRRTYIERDREQGHNILWNDYFGGNPTYPPQMFRRRFRMNKLLFLRIVDRLSNDVPYFKQRRNAHGRYGLSALQKCTTAIRMLAYGQSGDTYDEYLRLGESTALLCLENFTNGIIELFGDEYLRRPTPEDLQRLLDVGEVRGFPGMIGSIDCMHWEWKNCPTAWRGQYTRGSAKPTIVLEAVTSHDLWIWHAFFGLPSTLNDINVLDRSPVFDDILQGRAPKVKFKVNGHNYRISYYLTDGIYPKWSTFIQSIPLPQGHKAELFAERQESVAIVKNPARLWDKEKIGRIMRTSVILDNMIVENERHGYTMFDTSDFVAGESSRSSQVDLSYSTDTPSYISNMLPIRNQIRDQQIHDHLKADLAENIWQKFGLFGTKKRLISDDGSDKEKEQNKNAIAVATAAATAAEAGVSVDKAAAEMARLTGEGRAGDIITWEERWAAVKIQKARKALRALKGIVKLQALVRGYLVRKRAAAMLHSIQALIRVQTADKFDEVAREERHQKIVQVHDMFKRRRKPRQMHNLVPMSEYEDGFVYRGSDLELNLPKEKWKFGTAQSTPRLSSSSKFATTPRLTSSSHHHAANNNRYYGSVRFVVASVSDQSQRPATAT</sequence>
<dbReference type="eggNOG" id="ENOG502QR5Z">
    <property type="taxonomic scope" value="Eukaryota"/>
</dbReference>
<proteinExistence type="predicted"/>
<feature type="region of interest" description="Disordered" evidence="1">
    <location>
        <begin position="592"/>
        <end position="620"/>
    </location>
</feature>
<dbReference type="AlphaFoldDB" id="A0A0D3CRG9"/>
<name>A0A0D3CRG9_BRAOL</name>
<accession>A0A0D3CRG9</accession>
<dbReference type="PROSITE" id="PS50096">
    <property type="entry name" value="IQ"/>
    <property type="match status" value="1"/>
</dbReference>
<keyword evidence="3" id="KW-1185">Reference proteome</keyword>
<organism evidence="2 3">
    <name type="scientific">Brassica oleracea var. oleracea</name>
    <dbReference type="NCBI Taxonomy" id="109376"/>
    <lineage>
        <taxon>Eukaryota</taxon>
        <taxon>Viridiplantae</taxon>
        <taxon>Streptophyta</taxon>
        <taxon>Embryophyta</taxon>
        <taxon>Tracheophyta</taxon>
        <taxon>Spermatophyta</taxon>
        <taxon>Magnoliopsida</taxon>
        <taxon>eudicotyledons</taxon>
        <taxon>Gunneridae</taxon>
        <taxon>Pentapetalae</taxon>
        <taxon>rosids</taxon>
        <taxon>malvids</taxon>
        <taxon>Brassicales</taxon>
        <taxon>Brassicaceae</taxon>
        <taxon>Brassiceae</taxon>
        <taxon>Brassica</taxon>
    </lineage>
</organism>
<dbReference type="Pfam" id="PF04827">
    <property type="entry name" value="Plant_tran"/>
    <property type="match status" value="1"/>
</dbReference>
<dbReference type="Gramene" id="Bo6g040110.1">
    <property type="protein sequence ID" value="Bo6g040110.1"/>
    <property type="gene ID" value="Bo6g040110"/>
</dbReference>
<evidence type="ECO:0000313" key="2">
    <source>
        <dbReference type="EnsemblPlants" id="Bo6g040110.1"/>
    </source>
</evidence>
<evidence type="ECO:0000313" key="3">
    <source>
        <dbReference type="Proteomes" id="UP000032141"/>
    </source>
</evidence>